<protein>
    <submittedName>
        <fullName evidence="1">Uncharacterized protein</fullName>
    </submittedName>
</protein>
<sequence>MLLPSNSEPKLPKCFFTHCELPDYVDGHRPPTKRQPFVAINNHPTAHTVDMILPEELYVIITEKLESDAAILRYARVYMSLLDVVSGDFFNQYIKAGNVAMLSEGRFGIDNLFSLRDGQLRLELDKATYERCGLVGKIMTDQGRTHIKSRYCVEVDLRLPSMLHGKKGFDRIVYAFKNVLVNSLAWVFVDLEHKDINSGPIAKFHPVVYDVRPQITKLINIVVPIINHADVISDSLYEEQLLEWIGLVNINSPRIRSDDTIDRYLCRYDLPEALDTDDTSEREPQNLVHLRWHGFAHSTFILKNWLTPKAALREKWFAMSVSGFDERAYTILCSGGRNVLLWECG</sequence>
<dbReference type="AlphaFoldDB" id="A0A9P4NSB0"/>
<dbReference type="GO" id="GO:0030681">
    <property type="term" value="C:multimeric ribonuclease P complex"/>
    <property type="evidence" value="ECO:0007669"/>
    <property type="project" value="TreeGrafter"/>
</dbReference>
<organism evidence="1 2">
    <name type="scientific">Tothia fuscella</name>
    <dbReference type="NCBI Taxonomy" id="1048955"/>
    <lineage>
        <taxon>Eukaryota</taxon>
        <taxon>Fungi</taxon>
        <taxon>Dikarya</taxon>
        <taxon>Ascomycota</taxon>
        <taxon>Pezizomycotina</taxon>
        <taxon>Dothideomycetes</taxon>
        <taxon>Pleosporomycetidae</taxon>
        <taxon>Venturiales</taxon>
        <taxon>Cylindrosympodiaceae</taxon>
        <taxon>Tothia</taxon>
    </lineage>
</organism>
<reference evidence="1" key="1">
    <citation type="journal article" date="2020" name="Stud. Mycol.">
        <title>101 Dothideomycetes genomes: a test case for predicting lifestyles and emergence of pathogens.</title>
        <authorList>
            <person name="Haridas S."/>
            <person name="Albert R."/>
            <person name="Binder M."/>
            <person name="Bloem J."/>
            <person name="Labutti K."/>
            <person name="Salamov A."/>
            <person name="Andreopoulos B."/>
            <person name="Baker S."/>
            <person name="Barry K."/>
            <person name="Bills G."/>
            <person name="Bluhm B."/>
            <person name="Cannon C."/>
            <person name="Castanera R."/>
            <person name="Culley D."/>
            <person name="Daum C."/>
            <person name="Ezra D."/>
            <person name="Gonzalez J."/>
            <person name="Henrissat B."/>
            <person name="Kuo A."/>
            <person name="Liang C."/>
            <person name="Lipzen A."/>
            <person name="Lutzoni F."/>
            <person name="Magnuson J."/>
            <person name="Mondo S."/>
            <person name="Nolan M."/>
            <person name="Ohm R."/>
            <person name="Pangilinan J."/>
            <person name="Park H.-J."/>
            <person name="Ramirez L."/>
            <person name="Alfaro M."/>
            <person name="Sun H."/>
            <person name="Tritt A."/>
            <person name="Yoshinaga Y."/>
            <person name="Zwiers L.-H."/>
            <person name="Turgeon B."/>
            <person name="Goodwin S."/>
            <person name="Spatafora J."/>
            <person name="Crous P."/>
            <person name="Grigoriev I."/>
        </authorList>
    </citation>
    <scope>NUCLEOTIDE SEQUENCE</scope>
    <source>
        <strain evidence="1">CBS 130266</strain>
    </source>
</reference>
<comment type="caution">
    <text evidence="1">The sequence shown here is derived from an EMBL/GenBank/DDBJ whole genome shotgun (WGS) entry which is preliminary data.</text>
</comment>
<dbReference type="OrthoDB" id="63112at2759"/>
<dbReference type="GO" id="GO:0000171">
    <property type="term" value="F:ribonuclease MRP activity"/>
    <property type="evidence" value="ECO:0007669"/>
    <property type="project" value="TreeGrafter"/>
</dbReference>
<name>A0A9P4NSB0_9PEZI</name>
<dbReference type="GO" id="GO:0001682">
    <property type="term" value="P:tRNA 5'-leader removal"/>
    <property type="evidence" value="ECO:0007669"/>
    <property type="project" value="InterPro"/>
</dbReference>
<dbReference type="PANTHER" id="PTHR15396:SF1">
    <property type="entry name" value="RIBONUCLEASE P PROTEIN SUBUNIT P40"/>
    <property type="match status" value="1"/>
</dbReference>
<dbReference type="GO" id="GO:0004526">
    <property type="term" value="F:ribonuclease P activity"/>
    <property type="evidence" value="ECO:0007669"/>
    <property type="project" value="TreeGrafter"/>
</dbReference>
<dbReference type="Proteomes" id="UP000800235">
    <property type="component" value="Unassembled WGS sequence"/>
</dbReference>
<accession>A0A9P4NSB0</accession>
<dbReference type="PANTHER" id="PTHR15396">
    <property type="entry name" value="RIBONUCLEASE P PROTEIN SUBUNIT P40"/>
    <property type="match status" value="1"/>
</dbReference>
<evidence type="ECO:0000313" key="2">
    <source>
        <dbReference type="Proteomes" id="UP000800235"/>
    </source>
</evidence>
<dbReference type="Pfam" id="PF08584">
    <property type="entry name" value="Ribonuc_P_40"/>
    <property type="match status" value="1"/>
</dbReference>
<dbReference type="GO" id="GO:0000172">
    <property type="term" value="C:ribonuclease MRP complex"/>
    <property type="evidence" value="ECO:0007669"/>
    <property type="project" value="TreeGrafter"/>
</dbReference>
<dbReference type="EMBL" id="MU007038">
    <property type="protein sequence ID" value="KAF2430528.1"/>
    <property type="molecule type" value="Genomic_DNA"/>
</dbReference>
<proteinExistence type="predicted"/>
<gene>
    <name evidence="1" type="ORF">EJ08DRAFT_697272</name>
</gene>
<dbReference type="GO" id="GO:0000447">
    <property type="term" value="P:endonucleolytic cleavage in ITS1 to separate SSU-rRNA from 5.8S rRNA and LSU-rRNA from tricistronic rRNA transcript (SSU-rRNA, 5.8S rRNA, LSU-rRNA)"/>
    <property type="evidence" value="ECO:0007669"/>
    <property type="project" value="TreeGrafter"/>
</dbReference>
<dbReference type="InterPro" id="IPR013893">
    <property type="entry name" value="RNase_P_Rpp40"/>
</dbReference>
<keyword evidence="2" id="KW-1185">Reference proteome</keyword>
<evidence type="ECO:0000313" key="1">
    <source>
        <dbReference type="EMBL" id="KAF2430528.1"/>
    </source>
</evidence>